<dbReference type="Pfam" id="PF07727">
    <property type="entry name" value="RVT_2"/>
    <property type="match status" value="1"/>
</dbReference>
<gene>
    <name evidence="2" type="ORF">E6C27_scaffold132G00770</name>
</gene>
<sequence length="166" mass="18718">MNYGKGESQMQNAFTFLAAFALSYVIGTITENGPQNSVKVPVEITLVDNSEACESSVLDCQQTNEPSTKLPDTTDIAGSSVQKLIPPTHEELLQFERNHWDLVLKPSHVNIIVTKWIFKNKTDEQGRVIRNKARLVAQRYSQIKDGREECFLNGYLSEEVYVAQPK</sequence>
<accession>A0A5A7UWD9</accession>
<name>A0A5A7UWD9_CUCMM</name>
<evidence type="ECO:0000313" key="2">
    <source>
        <dbReference type="EMBL" id="KAA0058486.1"/>
    </source>
</evidence>
<dbReference type="OrthoDB" id="8048545at2759"/>
<protein>
    <submittedName>
        <fullName evidence="2">Retrovirus-related Pol polyprotein from transposon TNT 1-94</fullName>
    </submittedName>
</protein>
<feature type="domain" description="Reverse transcriptase Ty1/copia-type" evidence="1">
    <location>
        <begin position="98"/>
        <end position="144"/>
    </location>
</feature>
<dbReference type="EMBL" id="SSTE01006761">
    <property type="protein sequence ID" value="KAA0058486.1"/>
    <property type="molecule type" value="Genomic_DNA"/>
</dbReference>
<dbReference type="Proteomes" id="UP000321393">
    <property type="component" value="Unassembled WGS sequence"/>
</dbReference>
<evidence type="ECO:0000259" key="1">
    <source>
        <dbReference type="Pfam" id="PF07727"/>
    </source>
</evidence>
<comment type="caution">
    <text evidence="2">The sequence shown here is derived from an EMBL/GenBank/DDBJ whole genome shotgun (WGS) entry which is preliminary data.</text>
</comment>
<dbReference type="AlphaFoldDB" id="A0A5A7UWD9"/>
<dbReference type="InterPro" id="IPR013103">
    <property type="entry name" value="RVT_2"/>
</dbReference>
<organism evidence="2 3">
    <name type="scientific">Cucumis melo var. makuwa</name>
    <name type="common">Oriental melon</name>
    <dbReference type="NCBI Taxonomy" id="1194695"/>
    <lineage>
        <taxon>Eukaryota</taxon>
        <taxon>Viridiplantae</taxon>
        <taxon>Streptophyta</taxon>
        <taxon>Embryophyta</taxon>
        <taxon>Tracheophyta</taxon>
        <taxon>Spermatophyta</taxon>
        <taxon>Magnoliopsida</taxon>
        <taxon>eudicotyledons</taxon>
        <taxon>Gunneridae</taxon>
        <taxon>Pentapetalae</taxon>
        <taxon>rosids</taxon>
        <taxon>fabids</taxon>
        <taxon>Cucurbitales</taxon>
        <taxon>Cucurbitaceae</taxon>
        <taxon>Benincaseae</taxon>
        <taxon>Cucumis</taxon>
    </lineage>
</organism>
<reference evidence="2 3" key="1">
    <citation type="submission" date="2019-08" db="EMBL/GenBank/DDBJ databases">
        <title>Draft genome sequences of two oriental melons (Cucumis melo L. var makuwa).</title>
        <authorList>
            <person name="Kwon S.-Y."/>
        </authorList>
    </citation>
    <scope>NUCLEOTIDE SEQUENCE [LARGE SCALE GENOMIC DNA]</scope>
    <source>
        <strain evidence="3">cv. SW 3</strain>
        <tissue evidence="2">Leaf</tissue>
    </source>
</reference>
<proteinExistence type="predicted"/>
<evidence type="ECO:0000313" key="3">
    <source>
        <dbReference type="Proteomes" id="UP000321393"/>
    </source>
</evidence>